<feature type="compositionally biased region" description="Basic and acidic residues" evidence="1">
    <location>
        <begin position="91"/>
        <end position="101"/>
    </location>
</feature>
<comment type="caution">
    <text evidence="2">The sequence shown here is derived from an EMBL/GenBank/DDBJ whole genome shotgun (WGS) entry which is preliminary data.</text>
</comment>
<organism evidence="2 3">
    <name type="scientific">Heterodera schachtii</name>
    <name type="common">Sugarbeet cyst nematode worm</name>
    <name type="synonym">Tylenchus schachtii</name>
    <dbReference type="NCBI Taxonomy" id="97005"/>
    <lineage>
        <taxon>Eukaryota</taxon>
        <taxon>Metazoa</taxon>
        <taxon>Ecdysozoa</taxon>
        <taxon>Nematoda</taxon>
        <taxon>Chromadorea</taxon>
        <taxon>Rhabditida</taxon>
        <taxon>Tylenchina</taxon>
        <taxon>Tylenchomorpha</taxon>
        <taxon>Tylenchoidea</taxon>
        <taxon>Heteroderidae</taxon>
        <taxon>Heteroderinae</taxon>
        <taxon>Heterodera</taxon>
    </lineage>
</organism>
<reference evidence="2 3" key="1">
    <citation type="submission" date="2024-10" db="EMBL/GenBank/DDBJ databases">
        <authorList>
            <person name="Kim D."/>
        </authorList>
    </citation>
    <scope>NUCLEOTIDE SEQUENCE [LARGE SCALE GENOMIC DNA]</scope>
    <source>
        <strain evidence="2">Taebaek</strain>
    </source>
</reference>
<protein>
    <submittedName>
        <fullName evidence="2">Uncharacterized protein</fullName>
    </submittedName>
</protein>
<evidence type="ECO:0000313" key="3">
    <source>
        <dbReference type="Proteomes" id="UP001620645"/>
    </source>
</evidence>
<feature type="region of interest" description="Disordered" evidence="1">
    <location>
        <begin position="75"/>
        <end position="107"/>
    </location>
</feature>
<accession>A0ABD2K0V3</accession>
<evidence type="ECO:0000313" key="2">
    <source>
        <dbReference type="EMBL" id="KAL3096525.1"/>
    </source>
</evidence>
<feature type="compositionally biased region" description="Basic residues" evidence="1">
    <location>
        <begin position="78"/>
        <end position="88"/>
    </location>
</feature>
<dbReference type="AlphaFoldDB" id="A0ABD2K0V3"/>
<sequence length="107" mass="12188">MVEFGAQITNNLLLTVDARNFIAFLEIWICVSLYTEFLKIAILRSVHSPQQHQQKDEQQQIHLLNCSKLSVGVEPKRRAPPVRQRHVSMPKGEEDSQRHGDTLAGSI</sequence>
<dbReference type="Proteomes" id="UP001620645">
    <property type="component" value="Unassembled WGS sequence"/>
</dbReference>
<proteinExistence type="predicted"/>
<dbReference type="EMBL" id="JBICCN010000066">
    <property type="protein sequence ID" value="KAL3096525.1"/>
    <property type="molecule type" value="Genomic_DNA"/>
</dbReference>
<gene>
    <name evidence="2" type="ORF">niasHS_004185</name>
</gene>
<keyword evidence="3" id="KW-1185">Reference proteome</keyword>
<evidence type="ECO:0000256" key="1">
    <source>
        <dbReference type="SAM" id="MobiDB-lite"/>
    </source>
</evidence>
<name>A0ABD2K0V3_HETSC</name>